<reference evidence="2" key="1">
    <citation type="submission" date="2017-02" db="UniProtKB">
        <authorList>
            <consortium name="WormBaseParasite"/>
        </authorList>
    </citation>
    <scope>IDENTIFICATION</scope>
</reference>
<dbReference type="Proteomes" id="UP000036681">
    <property type="component" value="Unplaced"/>
</dbReference>
<dbReference type="AlphaFoldDB" id="A0A0M3INK8"/>
<accession>A0A0M3INK8</accession>
<proteinExistence type="predicted"/>
<name>A0A0M3INK8_ASCLU</name>
<evidence type="ECO:0000313" key="2">
    <source>
        <dbReference type="WBParaSite" id="ALUE_0002033601-mRNA-1"/>
    </source>
</evidence>
<keyword evidence="1" id="KW-1185">Reference proteome</keyword>
<dbReference type="WBParaSite" id="ALUE_0002033601-mRNA-1">
    <property type="protein sequence ID" value="ALUE_0002033601-mRNA-1"/>
    <property type="gene ID" value="ALUE_0002033601"/>
</dbReference>
<organism evidence="1 2">
    <name type="scientific">Ascaris lumbricoides</name>
    <name type="common">Giant roundworm</name>
    <dbReference type="NCBI Taxonomy" id="6252"/>
    <lineage>
        <taxon>Eukaryota</taxon>
        <taxon>Metazoa</taxon>
        <taxon>Ecdysozoa</taxon>
        <taxon>Nematoda</taxon>
        <taxon>Chromadorea</taxon>
        <taxon>Rhabditida</taxon>
        <taxon>Spirurina</taxon>
        <taxon>Ascaridomorpha</taxon>
        <taxon>Ascaridoidea</taxon>
        <taxon>Ascarididae</taxon>
        <taxon>Ascaris</taxon>
    </lineage>
</organism>
<sequence length="32" mass="3683">MKRINAFLSLLLLILNQGKRLRFGTFISFASL</sequence>
<evidence type="ECO:0000313" key="1">
    <source>
        <dbReference type="Proteomes" id="UP000036681"/>
    </source>
</evidence>
<protein>
    <submittedName>
        <fullName evidence="2">Uncharacterized protein</fullName>
    </submittedName>
</protein>